<proteinExistence type="inferred from homology"/>
<evidence type="ECO:0000259" key="6">
    <source>
        <dbReference type="Pfam" id="PF01370"/>
    </source>
</evidence>
<evidence type="ECO:0000256" key="3">
    <source>
        <dbReference type="ARBA" id="ARBA00018569"/>
    </source>
</evidence>
<dbReference type="PANTHER" id="PTHR43725">
    <property type="entry name" value="UDP-GLUCOSE 4-EPIMERASE"/>
    <property type="match status" value="1"/>
</dbReference>
<name>A0ABX2MSB2_9BACL</name>
<sequence>MKVVVIGGSGHIGTYLVPKLVKAGHEVINITRGQSKPYKADPAWEEVKPMLIDRENELNGDFEKKIATLNSDIVVDLINFSLEDTKRMTGALKNTNLAHYVFCSSIWAHGQATTFPTVEDQPKFPLDEYGLQKAKSEEYLHHIYRQEGFPETVIMPGQISGPGWVIMNPMANHDYMVFDKIARGEEIALPNFGMETLHHVHSDDVAQVFFNAITHRKAALGESFHAVAEESITLLGYAQAMYRYFRQEERIKFLSWNEWCDYTKNPDYIDRTYYHIARSGNFSIEKGKRLIGYKPRHTLLETIEESVSYMVENNWFDQEKK</sequence>
<dbReference type="InterPro" id="IPR001509">
    <property type="entry name" value="Epimerase_deHydtase"/>
</dbReference>
<evidence type="ECO:0000256" key="2">
    <source>
        <dbReference type="ARBA" id="ARBA00007637"/>
    </source>
</evidence>
<dbReference type="InterPro" id="IPR036291">
    <property type="entry name" value="NAD(P)-bd_dom_sf"/>
</dbReference>
<dbReference type="Proteomes" id="UP000577724">
    <property type="component" value="Unassembled WGS sequence"/>
</dbReference>
<dbReference type="Gene3D" id="3.40.50.720">
    <property type="entry name" value="NAD(P)-binding Rossmann-like Domain"/>
    <property type="match status" value="1"/>
</dbReference>
<accession>A0ABX2MSB2</accession>
<gene>
    <name evidence="7" type="ORF">HP548_22720</name>
</gene>
<evidence type="ECO:0000256" key="4">
    <source>
        <dbReference type="ARBA" id="ARBA00031367"/>
    </source>
</evidence>
<dbReference type="GeneID" id="97133565"/>
<organism evidence="7 8">
    <name type="scientific">Paenibacillus taichungensis</name>
    <dbReference type="NCBI Taxonomy" id="484184"/>
    <lineage>
        <taxon>Bacteria</taxon>
        <taxon>Bacillati</taxon>
        <taxon>Bacillota</taxon>
        <taxon>Bacilli</taxon>
        <taxon>Bacillales</taxon>
        <taxon>Paenibacillaceae</taxon>
        <taxon>Paenibacillus</taxon>
    </lineage>
</organism>
<evidence type="ECO:0000313" key="8">
    <source>
        <dbReference type="Proteomes" id="UP000577724"/>
    </source>
</evidence>
<feature type="domain" description="NAD-dependent epimerase/dehydratase" evidence="6">
    <location>
        <begin position="3"/>
        <end position="218"/>
    </location>
</feature>
<reference evidence="7 8" key="1">
    <citation type="submission" date="2020-05" db="EMBL/GenBank/DDBJ databases">
        <title>Genome Sequencing of Type Strains.</title>
        <authorList>
            <person name="Lemaire J.F."/>
            <person name="Inderbitzin P."/>
            <person name="Gregorio O.A."/>
            <person name="Collins S.B."/>
            <person name="Wespe N."/>
            <person name="Knight-Connoni V."/>
        </authorList>
    </citation>
    <scope>NUCLEOTIDE SEQUENCE [LARGE SCALE GENOMIC DNA]</scope>
    <source>
        <strain evidence="7 8">DSM 19942</strain>
    </source>
</reference>
<evidence type="ECO:0000313" key="7">
    <source>
        <dbReference type="EMBL" id="NUU56902.1"/>
    </source>
</evidence>
<dbReference type="EMBL" id="JABMCC010000115">
    <property type="protein sequence ID" value="NUU56902.1"/>
    <property type="molecule type" value="Genomic_DNA"/>
</dbReference>
<comment type="similarity">
    <text evidence="2">Belongs to the NAD(P)-dependent epimerase/dehydratase family.</text>
</comment>
<evidence type="ECO:0000256" key="1">
    <source>
        <dbReference type="ARBA" id="ARBA00004947"/>
    </source>
</evidence>
<comment type="pathway">
    <text evidence="1">Carbohydrate metabolism; galactose metabolism.</text>
</comment>
<protein>
    <recommendedName>
        <fullName evidence="3">UDP-glucose 4-epimerase</fullName>
    </recommendedName>
    <alternativeName>
        <fullName evidence="5">Galactowaldenase</fullName>
    </alternativeName>
    <alternativeName>
        <fullName evidence="4">UDP-galactose 4-epimerase</fullName>
    </alternativeName>
</protein>
<comment type="caution">
    <text evidence="7">The sequence shown here is derived from an EMBL/GenBank/DDBJ whole genome shotgun (WGS) entry which is preliminary data.</text>
</comment>
<dbReference type="SUPFAM" id="SSF51735">
    <property type="entry name" value="NAD(P)-binding Rossmann-fold domains"/>
    <property type="match status" value="1"/>
</dbReference>
<evidence type="ECO:0000256" key="5">
    <source>
        <dbReference type="ARBA" id="ARBA00033067"/>
    </source>
</evidence>
<dbReference type="RefSeq" id="WP_099859316.1">
    <property type="nucleotide sequence ID" value="NZ_CBCRYD010000058.1"/>
</dbReference>
<keyword evidence="8" id="KW-1185">Reference proteome</keyword>
<dbReference type="Pfam" id="PF01370">
    <property type="entry name" value="Epimerase"/>
    <property type="match status" value="1"/>
</dbReference>